<proteinExistence type="inferred from homology"/>
<protein>
    <submittedName>
        <fullName evidence="5">Endonuclease I</fullName>
    </submittedName>
</protein>
<evidence type="ECO:0000313" key="5">
    <source>
        <dbReference type="EMBL" id="AFM13893.1"/>
    </source>
</evidence>
<dbReference type="OrthoDB" id="5485925at2"/>
<dbReference type="HOGENOM" id="CLU_772622_0_0_12"/>
<reference evidence="5 6" key="1">
    <citation type="submission" date="2012-06" db="EMBL/GenBank/DDBJ databases">
        <title>The complete chromosome of genome of Turneriella parva DSM 21527.</title>
        <authorList>
            <consortium name="US DOE Joint Genome Institute (JGI-PGF)"/>
            <person name="Lucas S."/>
            <person name="Han J."/>
            <person name="Lapidus A."/>
            <person name="Bruce D."/>
            <person name="Goodwin L."/>
            <person name="Pitluck S."/>
            <person name="Peters L."/>
            <person name="Kyrpides N."/>
            <person name="Mavromatis K."/>
            <person name="Ivanova N."/>
            <person name="Mikhailova N."/>
            <person name="Chertkov O."/>
            <person name="Detter J.C."/>
            <person name="Tapia R."/>
            <person name="Han C."/>
            <person name="Land M."/>
            <person name="Hauser L."/>
            <person name="Markowitz V."/>
            <person name="Cheng J.-F."/>
            <person name="Hugenholtz P."/>
            <person name="Woyke T."/>
            <person name="Wu D."/>
            <person name="Gronow S."/>
            <person name="Wellnitz S."/>
            <person name="Brambilla E."/>
            <person name="Klenk H.-P."/>
            <person name="Eisen J.A."/>
        </authorList>
    </citation>
    <scope>NUCLEOTIDE SEQUENCE [LARGE SCALE GENOMIC DNA]</scope>
    <source>
        <strain evidence="6">ATCC BAA-1111 / DSM 21527 / NCTC 11395 / H</strain>
    </source>
</reference>
<evidence type="ECO:0000256" key="1">
    <source>
        <dbReference type="ARBA" id="ARBA00006429"/>
    </source>
</evidence>
<feature type="signal peptide" evidence="4">
    <location>
        <begin position="1"/>
        <end position="20"/>
    </location>
</feature>
<evidence type="ECO:0000313" key="6">
    <source>
        <dbReference type="Proteomes" id="UP000006048"/>
    </source>
</evidence>
<dbReference type="PANTHER" id="PTHR33607">
    <property type="entry name" value="ENDONUCLEASE-1"/>
    <property type="match status" value="1"/>
</dbReference>
<dbReference type="STRING" id="869212.Turpa_3254"/>
<evidence type="ECO:0000256" key="3">
    <source>
        <dbReference type="ARBA" id="ARBA00022801"/>
    </source>
</evidence>
<dbReference type="Pfam" id="PF04231">
    <property type="entry name" value="Endonuclease_1"/>
    <property type="match status" value="1"/>
</dbReference>
<dbReference type="Proteomes" id="UP000006048">
    <property type="component" value="Chromosome"/>
</dbReference>
<name>I4B9D6_TURPD</name>
<evidence type="ECO:0000256" key="2">
    <source>
        <dbReference type="ARBA" id="ARBA00022722"/>
    </source>
</evidence>
<dbReference type="GO" id="GO:0016787">
    <property type="term" value="F:hydrolase activity"/>
    <property type="evidence" value="ECO:0007669"/>
    <property type="project" value="UniProtKB-KW"/>
</dbReference>
<dbReference type="AlphaFoldDB" id="I4B9D6"/>
<dbReference type="KEGG" id="tpx:Turpa_3254"/>
<keyword evidence="4" id="KW-0732">Signal</keyword>
<dbReference type="PANTHER" id="PTHR33607:SF2">
    <property type="entry name" value="ENDONUCLEASE-1"/>
    <property type="match status" value="1"/>
</dbReference>
<evidence type="ECO:0000256" key="4">
    <source>
        <dbReference type="SAM" id="SignalP"/>
    </source>
</evidence>
<sequence>MKKYFFAALVLIALGLAACATNTQGDSLEIAKNISDDGCTVVSNDHRGFWIGVNSCQSDTALKTTLHNKIKNHRVIKYQENGIAQPTGYTFTYIGDSISYLNNFSLPVNGRFDMWDAYIAYAIRGINPLRTDCTSRQITDWYNSVCRTVPGTNIAELFASSGGDQDPGSGSNKYNREHSWPKSWYAAGATPVNDSASGSYCYNANNEGANDYPTKNWDYRAYADMVHVIPTNRDANTIRSDNPFGEVSGAGTCGATCNPSLSGAPDVAAITPATPTCLDGDDSRVPCTGLTVFEPPAGIKGDIARIYFYMATRYYLEDTCWQNVAAANKANIKGWQETMLRKWHNDDPVDDVERARNDLIHRIQGNRNPYVDHPEWVAKIADF</sequence>
<keyword evidence="2" id="KW-0540">Nuclease</keyword>
<dbReference type="InterPro" id="IPR044925">
    <property type="entry name" value="His-Me_finger_sf"/>
</dbReference>
<gene>
    <name evidence="5" type="ordered locus">Turpa_3254</name>
</gene>
<keyword evidence="5" id="KW-0255">Endonuclease</keyword>
<dbReference type="SUPFAM" id="SSF54060">
    <property type="entry name" value="His-Me finger endonucleases"/>
    <property type="match status" value="1"/>
</dbReference>
<dbReference type="EMBL" id="CP002959">
    <property type="protein sequence ID" value="AFM13893.1"/>
    <property type="molecule type" value="Genomic_DNA"/>
</dbReference>
<keyword evidence="6" id="KW-1185">Reference proteome</keyword>
<dbReference type="GO" id="GO:0004519">
    <property type="term" value="F:endonuclease activity"/>
    <property type="evidence" value="ECO:0007669"/>
    <property type="project" value="UniProtKB-KW"/>
</dbReference>
<accession>I4B9D6</accession>
<organism evidence="5 6">
    <name type="scientific">Turneriella parva (strain ATCC BAA-1111 / DSM 21527 / NCTC 11395 / H)</name>
    <name type="common">Leptospira parva</name>
    <dbReference type="NCBI Taxonomy" id="869212"/>
    <lineage>
        <taxon>Bacteria</taxon>
        <taxon>Pseudomonadati</taxon>
        <taxon>Spirochaetota</taxon>
        <taxon>Spirochaetia</taxon>
        <taxon>Leptospirales</taxon>
        <taxon>Leptospiraceae</taxon>
        <taxon>Turneriella</taxon>
    </lineage>
</organism>
<keyword evidence="3" id="KW-0378">Hydrolase</keyword>
<feature type="chain" id="PRO_5003686050" evidence="4">
    <location>
        <begin position="21"/>
        <end position="383"/>
    </location>
</feature>
<dbReference type="RefSeq" id="WP_014804393.1">
    <property type="nucleotide sequence ID" value="NC_018020.1"/>
</dbReference>
<dbReference type="InterPro" id="IPR007346">
    <property type="entry name" value="Endonuclease-I"/>
</dbReference>
<comment type="similarity">
    <text evidence="1">Belongs to the EndA/NucM nuclease family.</text>
</comment>
<dbReference type="PROSITE" id="PS51257">
    <property type="entry name" value="PROKAR_LIPOPROTEIN"/>
    <property type="match status" value="1"/>
</dbReference>